<evidence type="ECO:0000313" key="1">
    <source>
        <dbReference type="EMBL" id="KAF3031823.1"/>
    </source>
</evidence>
<evidence type="ECO:0000313" key="2">
    <source>
        <dbReference type="Proteomes" id="UP000758155"/>
    </source>
</evidence>
<proteinExistence type="predicted"/>
<sequence>MLNNISTYLQTQESELCKLKDTLIELETTLISERDNAREVARNQRQKLVRERAELGSYVSAITNQALDITTGICNISGKQIPKADKIYVMQRCGAPVCPEVAEANTLSCPIHPSEGIQKVHAVYSRECGLYNGNDPKKLIDTNCGEYSSA</sequence>
<dbReference type="AlphaFoldDB" id="A0A9P4WGP5"/>
<organism evidence="1 2">
    <name type="scientific">Didymella heteroderae</name>
    <dbReference type="NCBI Taxonomy" id="1769908"/>
    <lineage>
        <taxon>Eukaryota</taxon>
        <taxon>Fungi</taxon>
        <taxon>Dikarya</taxon>
        <taxon>Ascomycota</taxon>
        <taxon>Pezizomycotina</taxon>
        <taxon>Dothideomycetes</taxon>
        <taxon>Pleosporomycetidae</taxon>
        <taxon>Pleosporales</taxon>
        <taxon>Pleosporineae</taxon>
        <taxon>Didymellaceae</taxon>
        <taxon>Didymella</taxon>
    </lineage>
</organism>
<accession>A0A9P4WGP5</accession>
<gene>
    <name evidence="1" type="ORF">E8E12_002998</name>
</gene>
<reference evidence="1" key="1">
    <citation type="submission" date="2019-04" db="EMBL/GenBank/DDBJ databases">
        <title>Sequencing of skin fungus with MAO and IRED activity.</title>
        <authorList>
            <person name="Marsaioli A.J."/>
            <person name="Bonatto J.M.C."/>
            <person name="Reis Junior O."/>
        </authorList>
    </citation>
    <scope>NUCLEOTIDE SEQUENCE</scope>
    <source>
        <strain evidence="1">28M1</strain>
    </source>
</reference>
<comment type="caution">
    <text evidence="1">The sequence shown here is derived from an EMBL/GenBank/DDBJ whole genome shotgun (WGS) entry which is preliminary data.</text>
</comment>
<protein>
    <submittedName>
        <fullName evidence="1">Uncharacterized protein</fullName>
    </submittedName>
</protein>
<name>A0A9P4WGP5_9PLEO</name>
<keyword evidence="2" id="KW-1185">Reference proteome</keyword>
<dbReference type="Proteomes" id="UP000758155">
    <property type="component" value="Unassembled WGS sequence"/>
</dbReference>
<dbReference type="EMBL" id="SWKV01000122">
    <property type="protein sequence ID" value="KAF3031823.1"/>
    <property type="molecule type" value="Genomic_DNA"/>
</dbReference>